<organism evidence="3 4">
    <name type="scientific">Steinernema carpocapsae</name>
    <name type="common">Entomopathogenic nematode</name>
    <dbReference type="NCBI Taxonomy" id="34508"/>
    <lineage>
        <taxon>Eukaryota</taxon>
        <taxon>Metazoa</taxon>
        <taxon>Ecdysozoa</taxon>
        <taxon>Nematoda</taxon>
        <taxon>Chromadorea</taxon>
        <taxon>Rhabditida</taxon>
        <taxon>Tylenchina</taxon>
        <taxon>Panagrolaimomorpha</taxon>
        <taxon>Strongyloidoidea</taxon>
        <taxon>Steinernematidae</taxon>
        <taxon>Steinernema</taxon>
    </lineage>
</organism>
<feature type="chain" id="PRO_5020362497" description="GOLD domain-containing protein" evidence="2">
    <location>
        <begin position="19"/>
        <end position="193"/>
    </location>
</feature>
<dbReference type="Proteomes" id="UP000298663">
    <property type="component" value="Unassembled WGS sequence"/>
</dbReference>
<dbReference type="AlphaFoldDB" id="A0A4U5PJ44"/>
<keyword evidence="1" id="KW-0812">Transmembrane</keyword>
<feature type="transmembrane region" description="Helical" evidence="1">
    <location>
        <begin position="148"/>
        <end position="169"/>
    </location>
</feature>
<evidence type="ECO:0000256" key="1">
    <source>
        <dbReference type="SAM" id="Phobius"/>
    </source>
</evidence>
<dbReference type="EMBL" id="AZBU02000002">
    <property type="protein sequence ID" value="TKR96737.1"/>
    <property type="molecule type" value="Genomic_DNA"/>
</dbReference>
<evidence type="ECO:0000313" key="4">
    <source>
        <dbReference type="Proteomes" id="UP000298663"/>
    </source>
</evidence>
<accession>A0A4U5PJ44</accession>
<keyword evidence="4" id="KW-1185">Reference proteome</keyword>
<sequence>MHHFPLLLLPLLAITTFGYPTLDPTIVQVTGFQKGNSKVVQQFLKPSNSYFKVSYNVYTSNSKKVEFDVLMTAVDGQKLNDVLEGFEASNRQLHKDVFQAKKDTQKAKLKLENAKIQTDAAKEVTQKLRDARETINDQDKIIEQQTTLLYGFIFSLAFVVIVFMCFYACGRRSKHGSTNYSQLVKTVSEDLVS</sequence>
<comment type="caution">
    <text evidence="3">The sequence shown here is derived from an EMBL/GenBank/DDBJ whole genome shotgun (WGS) entry which is preliminary data.</text>
</comment>
<protein>
    <recommendedName>
        <fullName evidence="5">GOLD domain-containing protein</fullName>
    </recommendedName>
</protein>
<reference evidence="3 4" key="1">
    <citation type="journal article" date="2015" name="Genome Biol.">
        <title>Comparative genomics of Steinernema reveals deeply conserved gene regulatory networks.</title>
        <authorList>
            <person name="Dillman A.R."/>
            <person name="Macchietto M."/>
            <person name="Porter C.F."/>
            <person name="Rogers A."/>
            <person name="Williams B."/>
            <person name="Antoshechkin I."/>
            <person name="Lee M.M."/>
            <person name="Goodwin Z."/>
            <person name="Lu X."/>
            <person name="Lewis E.E."/>
            <person name="Goodrich-Blair H."/>
            <person name="Stock S.P."/>
            <person name="Adams B.J."/>
            <person name="Sternberg P.W."/>
            <person name="Mortazavi A."/>
        </authorList>
    </citation>
    <scope>NUCLEOTIDE SEQUENCE [LARGE SCALE GENOMIC DNA]</scope>
    <source>
        <strain evidence="3 4">ALL</strain>
    </source>
</reference>
<evidence type="ECO:0000256" key="2">
    <source>
        <dbReference type="SAM" id="SignalP"/>
    </source>
</evidence>
<keyword evidence="1" id="KW-0472">Membrane</keyword>
<proteinExistence type="predicted"/>
<gene>
    <name evidence="3" type="ORF">L596_010715</name>
</gene>
<evidence type="ECO:0008006" key="5">
    <source>
        <dbReference type="Google" id="ProtNLM"/>
    </source>
</evidence>
<feature type="signal peptide" evidence="2">
    <location>
        <begin position="1"/>
        <end position="18"/>
    </location>
</feature>
<name>A0A4U5PJ44_STECR</name>
<keyword evidence="2" id="KW-0732">Signal</keyword>
<keyword evidence="1" id="KW-1133">Transmembrane helix</keyword>
<evidence type="ECO:0000313" key="3">
    <source>
        <dbReference type="EMBL" id="TKR96737.1"/>
    </source>
</evidence>
<reference evidence="3 4" key="2">
    <citation type="journal article" date="2019" name="G3 (Bethesda)">
        <title>Hybrid Assembly of the Genome of the Entomopathogenic Nematode Steinernema carpocapsae Identifies the X-Chromosome.</title>
        <authorList>
            <person name="Serra L."/>
            <person name="Macchietto M."/>
            <person name="Macias-Munoz A."/>
            <person name="McGill C.J."/>
            <person name="Rodriguez I.M."/>
            <person name="Rodriguez B."/>
            <person name="Murad R."/>
            <person name="Mortazavi A."/>
        </authorList>
    </citation>
    <scope>NUCLEOTIDE SEQUENCE [LARGE SCALE GENOMIC DNA]</scope>
    <source>
        <strain evidence="3 4">ALL</strain>
    </source>
</reference>